<dbReference type="UniPathway" id="UPA00988"/>
<organism evidence="9 10">
    <name type="scientific">Colletotrichum sublineola</name>
    <name type="common">Sorghum anthracnose fungus</name>
    <dbReference type="NCBI Taxonomy" id="1173701"/>
    <lineage>
        <taxon>Eukaryota</taxon>
        <taxon>Fungi</taxon>
        <taxon>Dikarya</taxon>
        <taxon>Ascomycota</taxon>
        <taxon>Pezizomycotina</taxon>
        <taxon>Sordariomycetes</taxon>
        <taxon>Hypocreomycetidae</taxon>
        <taxon>Glomerellales</taxon>
        <taxon>Glomerellaceae</taxon>
        <taxon>Colletotrichum</taxon>
        <taxon>Colletotrichum graminicola species complex</taxon>
    </lineage>
</organism>
<dbReference type="GO" id="GO:0002098">
    <property type="term" value="P:tRNA wobble uridine modification"/>
    <property type="evidence" value="ECO:0007669"/>
    <property type="project" value="InterPro"/>
</dbReference>
<dbReference type="Pfam" id="PF10483">
    <property type="entry name" value="Elong_Iki1"/>
    <property type="match status" value="1"/>
</dbReference>
<keyword evidence="6" id="KW-0963">Cytoplasm</keyword>
<evidence type="ECO:0000256" key="4">
    <source>
        <dbReference type="ARBA" id="ARBA00009567"/>
    </source>
</evidence>
<name>A0A066XQG7_COLSU</name>
<dbReference type="PANTHER" id="PTHR15641:SF1">
    <property type="entry name" value="ELONGATOR COMPLEX PROTEIN 5"/>
    <property type="match status" value="1"/>
</dbReference>
<evidence type="ECO:0000256" key="7">
    <source>
        <dbReference type="ARBA" id="ARBA00022694"/>
    </source>
</evidence>
<dbReference type="OMA" id="WEPESTF"/>
<dbReference type="eggNOG" id="ENOG502QQIZ">
    <property type="taxonomic scope" value="Eukaryota"/>
</dbReference>
<dbReference type="EMBL" id="JMSE01000706">
    <property type="protein sequence ID" value="KDN68195.1"/>
    <property type="molecule type" value="Genomic_DNA"/>
</dbReference>
<evidence type="ECO:0000313" key="10">
    <source>
        <dbReference type="Proteomes" id="UP000027238"/>
    </source>
</evidence>
<accession>A0A066XQG7</accession>
<comment type="subcellular location">
    <subcellularLocation>
        <location evidence="2">Cytoplasm</location>
    </subcellularLocation>
    <subcellularLocation>
        <location evidence="1">Nucleus</location>
    </subcellularLocation>
</comment>
<evidence type="ECO:0000256" key="3">
    <source>
        <dbReference type="ARBA" id="ARBA00005043"/>
    </source>
</evidence>
<dbReference type="Gene3D" id="3.40.50.300">
    <property type="entry name" value="P-loop containing nucleotide triphosphate hydrolases"/>
    <property type="match status" value="1"/>
</dbReference>
<dbReference type="AlphaFoldDB" id="A0A066XQG7"/>
<comment type="caution">
    <text evidence="9">The sequence shown here is derived from an EMBL/GenBank/DDBJ whole genome shotgun (WGS) entry which is preliminary data.</text>
</comment>
<evidence type="ECO:0000256" key="2">
    <source>
        <dbReference type="ARBA" id="ARBA00004496"/>
    </source>
</evidence>
<evidence type="ECO:0000256" key="1">
    <source>
        <dbReference type="ARBA" id="ARBA00004123"/>
    </source>
</evidence>
<dbReference type="Proteomes" id="UP000027238">
    <property type="component" value="Unassembled WGS sequence"/>
</dbReference>
<proteinExistence type="inferred from homology"/>
<comment type="similarity">
    <text evidence="4">Belongs to the ELP5 family.</text>
</comment>
<evidence type="ECO:0000313" key="9">
    <source>
        <dbReference type="EMBL" id="KDN68195.1"/>
    </source>
</evidence>
<sequence>MAPPAENHSRSHSILLFQKLLNLRDSASPLTLVLDSLEQGAAPVLREFVSRAKAMRSLLDVWHVISLVLTGSTQVAKAKIILLSFATLKRPRDVDVVVRARGKSPKALRAEILSHYPKIDPAAAKSASSQKTVVLLDSLNELATAAPQIMPTFLSSIVMPTVSLVAVYHADVPIVLPRSVSEYEPHPLTVLSHLATSILRLSSLRQEIERQKARNRSLQEPGWGLGEGREGVLVGLKGDTKSEDYHGVVVEMEIRRRSGRAMAEKFVLSPQVGQSTTTTSAKGSKIFLLSEHLVFAAPEGAGVTGTGGGEEDEPESTFNLGLTEKQRRDREGIVLPYFDAQTDIGAGEGGRILYEMGREDDFDDEEDEI</sequence>
<keyword evidence="8" id="KW-0539">Nucleus</keyword>
<dbReference type="PANTHER" id="PTHR15641">
    <property type="entry name" value="ELONGATOR COMPLEX PROTEIN 5"/>
    <property type="match status" value="1"/>
</dbReference>
<keyword evidence="7" id="KW-0819">tRNA processing</keyword>
<gene>
    <name evidence="9" type="ORF">CSUB01_04866</name>
</gene>
<dbReference type="GO" id="GO:0033588">
    <property type="term" value="C:elongator holoenzyme complex"/>
    <property type="evidence" value="ECO:0007669"/>
    <property type="project" value="InterPro"/>
</dbReference>
<protein>
    <recommendedName>
        <fullName evidence="5">Elongator complex protein 5</fullName>
    </recommendedName>
</protein>
<dbReference type="STRING" id="1173701.A0A066XQG7"/>
<comment type="pathway">
    <text evidence="3">tRNA modification; 5-methoxycarbonylmethyl-2-thiouridine-tRNA biosynthesis.</text>
</comment>
<dbReference type="GO" id="GO:0005829">
    <property type="term" value="C:cytosol"/>
    <property type="evidence" value="ECO:0007669"/>
    <property type="project" value="TreeGrafter"/>
</dbReference>
<dbReference type="GO" id="GO:0000049">
    <property type="term" value="F:tRNA binding"/>
    <property type="evidence" value="ECO:0007669"/>
    <property type="project" value="TreeGrafter"/>
</dbReference>
<dbReference type="OrthoDB" id="166907at2759"/>
<dbReference type="HOGENOM" id="CLU_050414_0_0_1"/>
<evidence type="ECO:0000256" key="5">
    <source>
        <dbReference type="ARBA" id="ARBA00020264"/>
    </source>
</evidence>
<evidence type="ECO:0000256" key="6">
    <source>
        <dbReference type="ARBA" id="ARBA00022490"/>
    </source>
</evidence>
<dbReference type="InterPro" id="IPR027417">
    <property type="entry name" value="P-loop_NTPase"/>
</dbReference>
<evidence type="ECO:0000256" key="8">
    <source>
        <dbReference type="ARBA" id="ARBA00023242"/>
    </source>
</evidence>
<dbReference type="InterPro" id="IPR019519">
    <property type="entry name" value="Elp5"/>
</dbReference>
<dbReference type="CDD" id="cd19496">
    <property type="entry name" value="Elp5"/>
    <property type="match status" value="1"/>
</dbReference>
<reference evidence="10" key="1">
    <citation type="journal article" date="2014" name="Genome Announc.">
        <title>Draft genome sequence of Colletotrichum sublineola, a destructive pathogen of cultivated sorghum.</title>
        <authorList>
            <person name="Baroncelli R."/>
            <person name="Sanz-Martin J.M."/>
            <person name="Rech G.E."/>
            <person name="Sukno S.A."/>
            <person name="Thon M.R."/>
        </authorList>
    </citation>
    <scope>NUCLEOTIDE SEQUENCE [LARGE SCALE GENOMIC DNA]</scope>
    <source>
        <strain evidence="10">TX430BB</strain>
    </source>
</reference>
<dbReference type="GO" id="GO:0005634">
    <property type="term" value="C:nucleus"/>
    <property type="evidence" value="ECO:0007669"/>
    <property type="project" value="UniProtKB-SubCell"/>
</dbReference>
<keyword evidence="10" id="KW-1185">Reference proteome</keyword>